<dbReference type="RefSeq" id="WP_060587357.1">
    <property type="nucleotide sequence ID" value="NZ_CP013067.1"/>
</dbReference>
<evidence type="ECO:0000313" key="4">
    <source>
        <dbReference type="Proteomes" id="UP000058114"/>
    </source>
</evidence>
<reference evidence="4" key="1">
    <citation type="submission" date="2015-10" db="EMBL/GenBank/DDBJ databases">
        <title>Complete Genome Sequence of Aeromonas schubertii strain WL1483.</title>
        <authorList>
            <person name="Liu L."/>
        </authorList>
    </citation>
    <scope>NUCLEOTIDE SEQUENCE [LARGE SCALE GENOMIC DNA]</scope>
    <source>
        <strain evidence="4">WL1483</strain>
    </source>
</reference>
<keyword evidence="1" id="KW-0812">Transmembrane</keyword>
<proteinExistence type="predicted"/>
<evidence type="ECO:0000313" key="2">
    <source>
        <dbReference type="EMBL" id="ALP40372.1"/>
    </source>
</evidence>
<feature type="transmembrane region" description="Helical" evidence="1">
    <location>
        <begin position="46"/>
        <end position="64"/>
    </location>
</feature>
<dbReference type="Proteomes" id="UP000774958">
    <property type="component" value="Unassembled WGS sequence"/>
</dbReference>
<dbReference type="AlphaFoldDB" id="A0A0S2SFA5"/>
<dbReference type="Proteomes" id="UP000058114">
    <property type="component" value="Chromosome"/>
</dbReference>
<accession>A0A0S2SFA5</accession>
<dbReference type="PATRIC" id="fig|652.5.peg.3648"/>
<keyword evidence="1" id="KW-1133">Transmembrane helix</keyword>
<dbReference type="EMBL" id="CP013067">
    <property type="protein sequence ID" value="ALP40372.1"/>
    <property type="molecule type" value="Genomic_DNA"/>
</dbReference>
<keyword evidence="5" id="KW-1185">Reference proteome</keyword>
<evidence type="ECO:0000256" key="1">
    <source>
        <dbReference type="SAM" id="Phobius"/>
    </source>
</evidence>
<dbReference type="KEGG" id="asr:WL1483_953"/>
<protein>
    <submittedName>
        <fullName evidence="2">Uncharacterized protein</fullName>
    </submittedName>
</protein>
<feature type="transmembrane region" description="Helical" evidence="1">
    <location>
        <begin position="76"/>
        <end position="96"/>
    </location>
</feature>
<organism evidence="2 4">
    <name type="scientific">Aeromonas schubertii</name>
    <dbReference type="NCBI Taxonomy" id="652"/>
    <lineage>
        <taxon>Bacteria</taxon>
        <taxon>Pseudomonadati</taxon>
        <taxon>Pseudomonadota</taxon>
        <taxon>Gammaproteobacteria</taxon>
        <taxon>Aeromonadales</taxon>
        <taxon>Aeromonadaceae</taxon>
        <taxon>Aeromonas</taxon>
    </lineage>
</organism>
<name>A0A0S2SFA5_9GAMM</name>
<dbReference type="EMBL" id="JAIRBT010000016">
    <property type="protein sequence ID" value="MBZ6067071.1"/>
    <property type="molecule type" value="Genomic_DNA"/>
</dbReference>
<sequence length="97" mass="11317">MTNRKQKTKKGTPGLQKFLLYLILANFVLVWLYQRHIQSLPVFRSLLVTSLLIGYNLLLCNLVVRRARRHGDSYVVYPVVMVSIFLCASVLYVYLIR</sequence>
<gene>
    <name evidence="3" type="ORF">LA374_12765</name>
    <name evidence="2" type="ORF">WL1483_953</name>
</gene>
<evidence type="ECO:0000313" key="5">
    <source>
        <dbReference type="Proteomes" id="UP000774958"/>
    </source>
</evidence>
<feature type="transmembrane region" description="Helical" evidence="1">
    <location>
        <begin position="18"/>
        <end position="34"/>
    </location>
</feature>
<keyword evidence="1" id="KW-0472">Membrane</keyword>
<evidence type="ECO:0000313" key="3">
    <source>
        <dbReference type="EMBL" id="MBZ6067071.1"/>
    </source>
</evidence>
<reference evidence="2 4" key="2">
    <citation type="journal article" date="2016" name="Genome Announc.">
        <title>Complete Genome Sequence of the Highly Virulent Aeromonas schubertii Strain WL1483, Isolated from Diseased Snakehead Fish (Channa argus) in China.</title>
        <authorList>
            <person name="Liu L."/>
            <person name="Li N."/>
            <person name="Zhang D."/>
            <person name="Fu X."/>
            <person name="Shi C."/>
            <person name="Lin Q."/>
            <person name="Hao G."/>
        </authorList>
    </citation>
    <scope>NUCLEOTIDE SEQUENCE [LARGE SCALE GENOMIC DNA]</scope>
    <source>
        <strain evidence="2 4">WL1483</strain>
    </source>
</reference>
<reference evidence="3 5" key="3">
    <citation type="submission" date="2021-09" db="EMBL/GenBank/DDBJ databases">
        <title>Aeromonas schubertii isolated from Asian sea bass.</title>
        <authorList>
            <person name="Pinpimai K."/>
        </authorList>
    </citation>
    <scope>NUCLEOTIDE SEQUENCE [LARGE SCALE GENOMIC DNA]</scope>
    <source>
        <strain evidence="3 5">CHULA2021a</strain>
    </source>
</reference>